<accession>A0A7J8NEA5</accession>
<organism evidence="2 3">
    <name type="scientific">Gossypium lobatum</name>
    <dbReference type="NCBI Taxonomy" id="34289"/>
    <lineage>
        <taxon>Eukaryota</taxon>
        <taxon>Viridiplantae</taxon>
        <taxon>Streptophyta</taxon>
        <taxon>Embryophyta</taxon>
        <taxon>Tracheophyta</taxon>
        <taxon>Spermatophyta</taxon>
        <taxon>Magnoliopsida</taxon>
        <taxon>eudicotyledons</taxon>
        <taxon>Gunneridae</taxon>
        <taxon>Pentapetalae</taxon>
        <taxon>rosids</taxon>
        <taxon>malvids</taxon>
        <taxon>Malvales</taxon>
        <taxon>Malvaceae</taxon>
        <taxon>Malvoideae</taxon>
        <taxon>Gossypium</taxon>
    </lineage>
</organism>
<evidence type="ECO:0000313" key="2">
    <source>
        <dbReference type="EMBL" id="MBA0575200.1"/>
    </source>
</evidence>
<dbReference type="Pfam" id="PF13456">
    <property type="entry name" value="RVT_3"/>
    <property type="match status" value="1"/>
</dbReference>
<feature type="domain" description="RNase H type-1" evidence="1">
    <location>
        <begin position="36"/>
        <end position="130"/>
    </location>
</feature>
<evidence type="ECO:0000313" key="3">
    <source>
        <dbReference type="Proteomes" id="UP000593572"/>
    </source>
</evidence>
<sequence>MEVREHGSGLHVPAVGAKWPCIPPSTLGNNWIRLRSDGVVNEGTDFVATGGVLRDYNGRWILGYNRYLGFCFVMKVELWGILDGLALLLEQKYDSEMVQTDGKETVLAIQNQAHNDLDSTLIRRIHQNLSRIRH</sequence>
<comment type="caution">
    <text evidence="2">The sequence shown here is derived from an EMBL/GenBank/DDBJ whole genome shotgun (WGS) entry which is preliminary data.</text>
</comment>
<dbReference type="GO" id="GO:0004523">
    <property type="term" value="F:RNA-DNA hybrid ribonuclease activity"/>
    <property type="evidence" value="ECO:0007669"/>
    <property type="project" value="InterPro"/>
</dbReference>
<dbReference type="EMBL" id="JABEZX010119797">
    <property type="protein sequence ID" value="MBA0575200.1"/>
    <property type="molecule type" value="Genomic_DNA"/>
</dbReference>
<dbReference type="Proteomes" id="UP000593572">
    <property type="component" value="Unassembled WGS sequence"/>
</dbReference>
<dbReference type="GO" id="GO:0003676">
    <property type="term" value="F:nucleic acid binding"/>
    <property type="evidence" value="ECO:0007669"/>
    <property type="project" value="InterPro"/>
</dbReference>
<keyword evidence="3" id="KW-1185">Reference proteome</keyword>
<dbReference type="InterPro" id="IPR002156">
    <property type="entry name" value="RNaseH_domain"/>
</dbReference>
<dbReference type="AlphaFoldDB" id="A0A7J8NEA5"/>
<dbReference type="PANTHER" id="PTHR47723">
    <property type="entry name" value="OS05G0353850 PROTEIN"/>
    <property type="match status" value="1"/>
</dbReference>
<name>A0A7J8NEA5_9ROSI</name>
<evidence type="ECO:0000259" key="1">
    <source>
        <dbReference type="Pfam" id="PF13456"/>
    </source>
</evidence>
<proteinExistence type="predicted"/>
<protein>
    <recommendedName>
        <fullName evidence="1">RNase H type-1 domain-containing protein</fullName>
    </recommendedName>
</protein>
<dbReference type="InterPro" id="IPR053151">
    <property type="entry name" value="RNase_H-like"/>
</dbReference>
<reference evidence="2 3" key="1">
    <citation type="journal article" date="2019" name="Genome Biol. Evol.">
        <title>Insights into the evolution of the New World diploid cottons (Gossypium, subgenus Houzingenia) based on genome sequencing.</title>
        <authorList>
            <person name="Grover C.E."/>
            <person name="Arick M.A. 2nd"/>
            <person name="Thrash A."/>
            <person name="Conover J.L."/>
            <person name="Sanders W.S."/>
            <person name="Peterson D.G."/>
            <person name="Frelichowski J.E."/>
            <person name="Scheffler J.A."/>
            <person name="Scheffler B.E."/>
            <person name="Wendel J.F."/>
        </authorList>
    </citation>
    <scope>NUCLEOTIDE SEQUENCE [LARGE SCALE GENOMIC DNA]</scope>
    <source>
        <strain evidence="2">157</strain>
        <tissue evidence="2">Leaf</tissue>
    </source>
</reference>
<dbReference type="PANTHER" id="PTHR47723:SF19">
    <property type="entry name" value="POLYNUCLEOTIDYL TRANSFERASE, RIBONUCLEASE H-LIKE SUPERFAMILY PROTEIN"/>
    <property type="match status" value="1"/>
</dbReference>
<gene>
    <name evidence="2" type="ORF">Golob_028100</name>
</gene>